<dbReference type="InterPro" id="IPR001650">
    <property type="entry name" value="Helicase_C-like"/>
</dbReference>
<keyword evidence="3" id="KW-0547">Nucleotide-binding</keyword>
<sequence length="559" mass="61193">MLLRPRQKQFVERSVRALGEHGNTLGVAPTGAGKTIMLSGVVGRMVGETPKSTGAKACVLAHRDELTAQNRSKFGRVNPKITTSVVDAKEKCWAGQVTFAMAPTLSRASNLATMPKLDLLVIDEAHHAVAESYRRIIDRVRDANPDARIFGVTATPNRGDRKGLREVFDNVGDQVTLAELIASGHLVPPRTFVIDLGVQEKLRAVRKTASDYDMGAVAAIMDRAPVTDEVVRHWREKAAGRPTIVFCSTVAHAAHVAEAFNAAGIPAGLIHGELSADERRNILAAYATGEIAVLVNVSVLTEGFDHPPTSCVILLRPSSYKSTMIQMVGRGLRTVDPAEHPGIVKTDCIVLDFGISSLTHGTLEQDVDLDGRDPTPCDAPTKTCPECEATVPLAARQCPICGYEFLSNGYQPLETVVLTEIDLLKRSSFAWEDLFDDDSALMASGFNAWGGVFFLEGRWHAVGGAKNERTRLLGVGERTVCLAQADDWLNEHETDESAFKSRRWLSQAPTEKQLQYLSPQQRQDYGLTRYRASALITFQFNRRNIRRLVMSAAPERRAA</sequence>
<dbReference type="InterPro" id="IPR027417">
    <property type="entry name" value="P-loop_NTPase"/>
</dbReference>
<feature type="domain" description="Helicase C-terminal" evidence="2">
    <location>
        <begin position="225"/>
        <end position="375"/>
    </location>
</feature>
<dbReference type="GO" id="GO:0004386">
    <property type="term" value="F:helicase activity"/>
    <property type="evidence" value="ECO:0007669"/>
    <property type="project" value="UniProtKB-KW"/>
</dbReference>
<proteinExistence type="predicted"/>
<keyword evidence="3" id="KW-0378">Hydrolase</keyword>
<dbReference type="PROSITE" id="PS51192">
    <property type="entry name" value="HELICASE_ATP_BIND_1"/>
    <property type="match status" value="1"/>
</dbReference>
<dbReference type="EMBL" id="JBHLXD010000088">
    <property type="protein sequence ID" value="MFC0210750.1"/>
    <property type="molecule type" value="Genomic_DNA"/>
</dbReference>
<dbReference type="RefSeq" id="WP_261522932.1">
    <property type="nucleotide sequence ID" value="NZ_JAODNW010000073.1"/>
</dbReference>
<keyword evidence="3" id="KW-0347">Helicase</keyword>
<dbReference type="SMART" id="SM00487">
    <property type="entry name" value="DEXDc"/>
    <property type="match status" value="1"/>
</dbReference>
<evidence type="ECO:0000313" key="3">
    <source>
        <dbReference type="EMBL" id="MFC0210750.1"/>
    </source>
</evidence>
<dbReference type="Pfam" id="PF04851">
    <property type="entry name" value="ResIII"/>
    <property type="match status" value="1"/>
</dbReference>
<comment type="caution">
    <text evidence="3">The sequence shown here is derived from an EMBL/GenBank/DDBJ whole genome shotgun (WGS) entry which is preliminary data.</text>
</comment>
<accession>A0ABV6DDP6</accession>
<evidence type="ECO:0000313" key="4">
    <source>
        <dbReference type="Proteomes" id="UP001589755"/>
    </source>
</evidence>
<dbReference type="Proteomes" id="UP001589755">
    <property type="component" value="Unassembled WGS sequence"/>
</dbReference>
<evidence type="ECO:0000259" key="1">
    <source>
        <dbReference type="PROSITE" id="PS51192"/>
    </source>
</evidence>
<dbReference type="Gene3D" id="3.40.50.300">
    <property type="entry name" value="P-loop containing nucleotide triphosphate hydrolases"/>
    <property type="match status" value="2"/>
</dbReference>
<dbReference type="InterPro" id="IPR006935">
    <property type="entry name" value="Helicase/UvrB_N"/>
</dbReference>
<organism evidence="3 4">
    <name type="scientific">Chelativorans intermedius</name>
    <dbReference type="NCBI Taxonomy" id="515947"/>
    <lineage>
        <taxon>Bacteria</taxon>
        <taxon>Pseudomonadati</taxon>
        <taxon>Pseudomonadota</taxon>
        <taxon>Alphaproteobacteria</taxon>
        <taxon>Hyphomicrobiales</taxon>
        <taxon>Phyllobacteriaceae</taxon>
        <taxon>Chelativorans</taxon>
    </lineage>
</organism>
<protein>
    <submittedName>
        <fullName evidence="3">DEAD/DEAH box helicase</fullName>
    </submittedName>
</protein>
<dbReference type="InterPro" id="IPR018886">
    <property type="entry name" value="UPF0547"/>
</dbReference>
<dbReference type="SUPFAM" id="SSF52540">
    <property type="entry name" value="P-loop containing nucleoside triphosphate hydrolases"/>
    <property type="match status" value="1"/>
</dbReference>
<dbReference type="PROSITE" id="PS51194">
    <property type="entry name" value="HELICASE_CTER"/>
    <property type="match status" value="1"/>
</dbReference>
<gene>
    <name evidence="3" type="ORF">ACFFJ2_20395</name>
</gene>
<reference evidence="3 4" key="1">
    <citation type="submission" date="2024-09" db="EMBL/GenBank/DDBJ databases">
        <authorList>
            <person name="Sun Q."/>
            <person name="Mori K."/>
        </authorList>
    </citation>
    <scope>NUCLEOTIDE SEQUENCE [LARGE SCALE GENOMIC DNA]</scope>
    <source>
        <strain evidence="3 4">CCM 8543</strain>
    </source>
</reference>
<dbReference type="Pfam" id="PF10571">
    <property type="entry name" value="UPF0547"/>
    <property type="match status" value="1"/>
</dbReference>
<dbReference type="SMART" id="SM00490">
    <property type="entry name" value="HELICc"/>
    <property type="match status" value="1"/>
</dbReference>
<dbReference type="PANTHER" id="PTHR47396:SF1">
    <property type="entry name" value="ATP-DEPENDENT HELICASE IRC3-RELATED"/>
    <property type="match status" value="1"/>
</dbReference>
<feature type="domain" description="Helicase ATP-binding" evidence="1">
    <location>
        <begin position="15"/>
        <end position="174"/>
    </location>
</feature>
<dbReference type="InterPro" id="IPR050742">
    <property type="entry name" value="Helicase_Restrict-Modif_Enz"/>
</dbReference>
<keyword evidence="3" id="KW-0067">ATP-binding</keyword>
<keyword evidence="4" id="KW-1185">Reference proteome</keyword>
<dbReference type="Pfam" id="PF00271">
    <property type="entry name" value="Helicase_C"/>
    <property type="match status" value="1"/>
</dbReference>
<dbReference type="InterPro" id="IPR014001">
    <property type="entry name" value="Helicase_ATP-bd"/>
</dbReference>
<evidence type="ECO:0000259" key="2">
    <source>
        <dbReference type="PROSITE" id="PS51194"/>
    </source>
</evidence>
<dbReference type="PANTHER" id="PTHR47396">
    <property type="entry name" value="TYPE I RESTRICTION ENZYME ECOKI R PROTEIN"/>
    <property type="match status" value="1"/>
</dbReference>
<name>A0ABV6DDP6_9HYPH</name>